<evidence type="ECO:0000259" key="2">
    <source>
        <dbReference type="Pfam" id="PF03017"/>
    </source>
</evidence>
<comment type="caution">
    <text evidence="3">The sequence shown here is derived from an EMBL/GenBank/DDBJ whole genome shotgun (WGS) entry which is preliminary data.</text>
</comment>
<organism evidence="3 4">
    <name type="scientific">Perilla frutescens var. hirtella</name>
    <name type="common">Perilla citriodora</name>
    <name type="synonym">Perilla setoyensis</name>
    <dbReference type="NCBI Taxonomy" id="608512"/>
    <lineage>
        <taxon>Eukaryota</taxon>
        <taxon>Viridiplantae</taxon>
        <taxon>Streptophyta</taxon>
        <taxon>Embryophyta</taxon>
        <taxon>Tracheophyta</taxon>
        <taxon>Spermatophyta</taxon>
        <taxon>Magnoliopsida</taxon>
        <taxon>eudicotyledons</taxon>
        <taxon>Gunneridae</taxon>
        <taxon>Pentapetalae</taxon>
        <taxon>asterids</taxon>
        <taxon>lamiids</taxon>
        <taxon>Lamiales</taxon>
        <taxon>Lamiaceae</taxon>
        <taxon>Nepetoideae</taxon>
        <taxon>Elsholtzieae</taxon>
        <taxon>Perilla</taxon>
    </lineage>
</organism>
<evidence type="ECO:0000313" key="4">
    <source>
        <dbReference type="Proteomes" id="UP001190926"/>
    </source>
</evidence>
<dbReference type="InterPro" id="IPR004264">
    <property type="entry name" value="Transposase_23"/>
</dbReference>
<keyword evidence="4" id="KW-1185">Reference proteome</keyword>
<name>A0AAD4P1A7_PERFH</name>
<feature type="domain" description="Transposase Tnp1/En/Spm-like" evidence="2">
    <location>
        <begin position="414"/>
        <end position="478"/>
    </location>
</feature>
<feature type="compositionally biased region" description="Polar residues" evidence="1">
    <location>
        <begin position="385"/>
        <end position="403"/>
    </location>
</feature>
<sequence length="496" mass="55685">MNPLRLSLNLLARVRVTGPSGTLIGSNTSLARSVLPLNNQSKMMTSSTIRPTVPRKSNHESHEEQIEEYEQQSGHQQNLESTASAVQGTEKQIRGPTYLPNIWTRNPNEGRILVSFNKKGQPVGPNKKTFTRFLGTLARNSKFTPFDIEDWRKVPKVRKDELITMVKVLKHGALDLVVHRQEEETLEIKNQCFIPTLPIENQVHNRPIRVNEDQWKNLLPYWIKEDIEKISDKNKDHQQCSVMKHTTGKLSFAEIEEELKERLGRSPSRVEMFDACFTDLDGNPSSDEVASALDEMKEVQSKMPPGLPDPVGPSDSFAKVMGKDPHGRVRILGLGVNATDISGDIPSRSACYRMVLENQVAITRMEDKMDEATKLIAKLQDKLEQNATTRRPTSPGQSSNSINLEHSFQVGDSVFLKSLFDSSRIVAKGCIRNIDPNHDVGGKRLGVNCCEVLIYVPIEWDEDLIRPYSNLSTIGEAIGTCIAWPHHLVVDVGDQE</sequence>
<evidence type="ECO:0000313" key="3">
    <source>
        <dbReference type="EMBL" id="KAH6822402.1"/>
    </source>
</evidence>
<dbReference type="EMBL" id="SDAM02001264">
    <property type="protein sequence ID" value="KAH6822402.1"/>
    <property type="molecule type" value="Genomic_DNA"/>
</dbReference>
<gene>
    <name evidence="3" type="ORF">C2S53_007729</name>
</gene>
<feature type="region of interest" description="Disordered" evidence="1">
    <location>
        <begin position="43"/>
        <end position="91"/>
    </location>
</feature>
<reference evidence="3 4" key="1">
    <citation type="journal article" date="2021" name="Nat. Commun.">
        <title>Incipient diploidization of the medicinal plant Perilla within 10,000 years.</title>
        <authorList>
            <person name="Zhang Y."/>
            <person name="Shen Q."/>
            <person name="Leng L."/>
            <person name="Zhang D."/>
            <person name="Chen S."/>
            <person name="Shi Y."/>
            <person name="Ning Z."/>
            <person name="Chen S."/>
        </authorList>
    </citation>
    <scope>NUCLEOTIDE SEQUENCE [LARGE SCALE GENOMIC DNA]</scope>
    <source>
        <strain evidence="4">cv. PC099</strain>
    </source>
</reference>
<dbReference type="Pfam" id="PF03004">
    <property type="entry name" value="Transposase_24"/>
    <property type="match status" value="1"/>
</dbReference>
<feature type="region of interest" description="Disordered" evidence="1">
    <location>
        <begin position="383"/>
        <end position="403"/>
    </location>
</feature>
<feature type="compositionally biased region" description="Polar residues" evidence="1">
    <location>
        <begin position="74"/>
        <end position="90"/>
    </location>
</feature>
<accession>A0AAD4P1A7</accession>
<dbReference type="InterPro" id="IPR004252">
    <property type="entry name" value="Probable_transposase_24"/>
</dbReference>
<dbReference type="PANTHER" id="PTHR33144">
    <property type="entry name" value="OS10G0409366 PROTEIN-RELATED"/>
    <property type="match status" value="1"/>
</dbReference>
<dbReference type="AlphaFoldDB" id="A0AAD4P1A7"/>
<protein>
    <recommendedName>
        <fullName evidence="2">Transposase Tnp1/En/Spm-like domain-containing protein</fullName>
    </recommendedName>
</protein>
<dbReference type="PANTHER" id="PTHR33144:SF45">
    <property type="entry name" value="TRANSPOSASE TNP1_EN_SPM-LIKE DOMAIN-CONTAINING PROTEIN"/>
    <property type="match status" value="1"/>
</dbReference>
<evidence type="ECO:0000256" key="1">
    <source>
        <dbReference type="SAM" id="MobiDB-lite"/>
    </source>
</evidence>
<dbReference type="Proteomes" id="UP001190926">
    <property type="component" value="Unassembled WGS sequence"/>
</dbReference>
<dbReference type="Pfam" id="PF03017">
    <property type="entry name" value="Transposase_23"/>
    <property type="match status" value="1"/>
</dbReference>
<proteinExistence type="predicted"/>